<evidence type="ECO:0008006" key="4">
    <source>
        <dbReference type="Google" id="ProtNLM"/>
    </source>
</evidence>
<dbReference type="Gene3D" id="3.60.10.10">
    <property type="entry name" value="Endonuclease/exonuclease/phosphatase"/>
    <property type="match status" value="1"/>
</dbReference>
<dbReference type="InterPro" id="IPR036691">
    <property type="entry name" value="Endo/exonu/phosph_ase_sf"/>
</dbReference>
<name>A0ABD3WVN1_SINWO</name>
<feature type="region of interest" description="Disordered" evidence="1">
    <location>
        <begin position="1"/>
        <end position="60"/>
    </location>
</feature>
<proteinExistence type="predicted"/>
<evidence type="ECO:0000256" key="1">
    <source>
        <dbReference type="SAM" id="MobiDB-lite"/>
    </source>
</evidence>
<reference evidence="2 3" key="1">
    <citation type="submission" date="2024-11" db="EMBL/GenBank/DDBJ databases">
        <title>Chromosome-level genome assembly of the freshwater bivalve Anodonta woodiana.</title>
        <authorList>
            <person name="Chen X."/>
        </authorList>
    </citation>
    <scope>NUCLEOTIDE SEQUENCE [LARGE SCALE GENOMIC DNA]</scope>
    <source>
        <strain evidence="2">MN2024</strain>
        <tissue evidence="2">Gills</tissue>
    </source>
</reference>
<dbReference type="Proteomes" id="UP001634394">
    <property type="component" value="Unassembled WGS sequence"/>
</dbReference>
<organism evidence="2 3">
    <name type="scientific">Sinanodonta woodiana</name>
    <name type="common">Chinese pond mussel</name>
    <name type="synonym">Anodonta woodiana</name>
    <dbReference type="NCBI Taxonomy" id="1069815"/>
    <lineage>
        <taxon>Eukaryota</taxon>
        <taxon>Metazoa</taxon>
        <taxon>Spiralia</taxon>
        <taxon>Lophotrochozoa</taxon>
        <taxon>Mollusca</taxon>
        <taxon>Bivalvia</taxon>
        <taxon>Autobranchia</taxon>
        <taxon>Heteroconchia</taxon>
        <taxon>Palaeoheterodonta</taxon>
        <taxon>Unionida</taxon>
        <taxon>Unionoidea</taxon>
        <taxon>Unionidae</taxon>
        <taxon>Unioninae</taxon>
        <taxon>Sinanodonta</taxon>
    </lineage>
</organism>
<dbReference type="EMBL" id="JBJQND010000005">
    <property type="protein sequence ID" value="KAL3876802.1"/>
    <property type="molecule type" value="Genomic_DNA"/>
</dbReference>
<gene>
    <name evidence="2" type="ORF">ACJMK2_034596</name>
</gene>
<feature type="compositionally biased region" description="Basic and acidic residues" evidence="1">
    <location>
        <begin position="9"/>
        <end position="28"/>
    </location>
</feature>
<evidence type="ECO:0000313" key="2">
    <source>
        <dbReference type="EMBL" id="KAL3876802.1"/>
    </source>
</evidence>
<keyword evidence="3" id="KW-1185">Reference proteome</keyword>
<accession>A0ABD3WVN1</accession>
<evidence type="ECO:0000313" key="3">
    <source>
        <dbReference type="Proteomes" id="UP001634394"/>
    </source>
</evidence>
<dbReference type="AlphaFoldDB" id="A0ABD3WVN1"/>
<comment type="caution">
    <text evidence="2">The sequence shown here is derived from an EMBL/GenBank/DDBJ whole genome shotgun (WGS) entry which is preliminary data.</text>
</comment>
<protein>
    <recommendedName>
        <fullName evidence="4">Endonuclease/exonuclease/phosphatase domain-containing protein</fullName>
    </recommendedName>
</protein>
<feature type="compositionally biased region" description="Basic and acidic residues" evidence="1">
    <location>
        <begin position="48"/>
        <end position="58"/>
    </location>
</feature>
<dbReference type="SUPFAM" id="SSF56219">
    <property type="entry name" value="DNase I-like"/>
    <property type="match status" value="1"/>
</dbReference>
<sequence length="358" mass="40707">MSSSPESITKGEEKKGNLENNPKDDMPKETSTMESKGARPKTSSTPIKSEKQTEENKPLKVVIINANGPNMGNGTTETRKYTIQNVIFLNKPELILFQEFTAEIIDGKVWSSNLVLKHYKFTGSNKHSSVIVYNSNELFVTENTEIEKDFQTIFQGDTSKHSELNHNKSDISSRMCLRVVKIKDKTDTDFICISWHGKHSGMTNVRKVTEFKTLMKVLNAIYNKYKLPILIGGDFNVVMKLIRPEVNDLFKLYPYTPSVRRKEKVIDYFITSPGLHLYDMKPVDLKKVSKLCIIKLIYFVIKYLISLDRILPVLHVLVQLKVHVSQAEIPENVLDHDPIQAKLIPPPLDNLPGSSSSE</sequence>